<dbReference type="PANTHER" id="PTHR34975">
    <property type="entry name" value="SPORE GERMINATION PROTEIN A2"/>
    <property type="match status" value="1"/>
</dbReference>
<evidence type="ECO:0000313" key="10">
    <source>
        <dbReference type="Proteomes" id="UP000322524"/>
    </source>
</evidence>
<evidence type="ECO:0000256" key="4">
    <source>
        <dbReference type="ARBA" id="ARBA00022544"/>
    </source>
</evidence>
<dbReference type="Gene3D" id="1.20.1740.10">
    <property type="entry name" value="Amino acid/polyamine transporter I"/>
    <property type="match status" value="1"/>
</dbReference>
<keyword evidence="7 8" id="KW-0472">Membrane</keyword>
<dbReference type="Pfam" id="PF03845">
    <property type="entry name" value="Spore_permease"/>
    <property type="match status" value="1"/>
</dbReference>
<keyword evidence="3" id="KW-0813">Transport</keyword>
<accession>A0A5D4SUZ9</accession>
<organism evidence="9 10">
    <name type="scientific">Sutcliffiella horikoshii</name>
    <dbReference type="NCBI Taxonomy" id="79883"/>
    <lineage>
        <taxon>Bacteria</taxon>
        <taxon>Bacillati</taxon>
        <taxon>Bacillota</taxon>
        <taxon>Bacilli</taxon>
        <taxon>Bacillales</taxon>
        <taxon>Bacillaceae</taxon>
        <taxon>Sutcliffiella</taxon>
    </lineage>
</organism>
<feature type="transmembrane region" description="Helical" evidence="8">
    <location>
        <begin position="82"/>
        <end position="107"/>
    </location>
</feature>
<feature type="transmembrane region" description="Helical" evidence="8">
    <location>
        <begin position="217"/>
        <end position="240"/>
    </location>
</feature>
<dbReference type="Proteomes" id="UP000322524">
    <property type="component" value="Unassembled WGS sequence"/>
</dbReference>
<comment type="caution">
    <text evidence="9">The sequence shown here is derived from an EMBL/GenBank/DDBJ whole genome shotgun (WGS) entry which is preliminary data.</text>
</comment>
<comment type="subcellular location">
    <subcellularLocation>
        <location evidence="1">Membrane</location>
        <topology evidence="1">Multi-pass membrane protein</topology>
    </subcellularLocation>
</comment>
<name>A0A5D4SUZ9_9BACI</name>
<dbReference type="AlphaFoldDB" id="A0A5D4SUZ9"/>
<protein>
    <submittedName>
        <fullName evidence="9">GerAB/ArcD/ProY family transporter</fullName>
    </submittedName>
</protein>
<keyword evidence="5 8" id="KW-0812">Transmembrane</keyword>
<evidence type="ECO:0000256" key="7">
    <source>
        <dbReference type="ARBA" id="ARBA00023136"/>
    </source>
</evidence>
<feature type="transmembrane region" description="Helical" evidence="8">
    <location>
        <begin position="303"/>
        <end position="321"/>
    </location>
</feature>
<feature type="transmembrane region" description="Helical" evidence="8">
    <location>
        <begin position="12"/>
        <end position="31"/>
    </location>
</feature>
<feature type="transmembrane region" description="Helical" evidence="8">
    <location>
        <begin position="184"/>
        <end position="205"/>
    </location>
</feature>
<dbReference type="RefSeq" id="WP_148989322.1">
    <property type="nucleotide sequence ID" value="NZ_VTEV01000006.1"/>
</dbReference>
<sequence length="361" mass="41369">MSIPKNYQVSPYFVFFIIISSQVGVGILSFQRDLANYAGYDSWICVLLAGVIVQSIMFLMYKIMNALDGDLLYINRTIFGNLIGNGINFLFVVYLGALGFSVLQSYVEILQVWMYPSVPAGILSFIIVVIVYYIVSGGFRAVVGICFFSSIFPLLSQVTALVTPNKYYHLDNLLPLMDHSFLEILKGINGTIYTMSGFEVILLIYPFIKKNKQSQKYAHYAIIVTTLLYTLSAIACFLFFSEAQLKIQKWPVLTIVKFMYVPFFERFEYVFICIYMLVILSFLSLILWCSSRGCKLLFGVKQKYPLLVSLILFVIGSQLIYGSEILESFKKYVIYLHVALVYVYIPFLSVIVMIWKRRKMA</sequence>
<dbReference type="GO" id="GO:0009847">
    <property type="term" value="P:spore germination"/>
    <property type="evidence" value="ECO:0007669"/>
    <property type="project" value="InterPro"/>
</dbReference>
<dbReference type="OrthoDB" id="2380240at2"/>
<dbReference type="GO" id="GO:0016020">
    <property type="term" value="C:membrane"/>
    <property type="evidence" value="ECO:0007669"/>
    <property type="project" value="UniProtKB-SubCell"/>
</dbReference>
<evidence type="ECO:0000256" key="3">
    <source>
        <dbReference type="ARBA" id="ARBA00022448"/>
    </source>
</evidence>
<feature type="transmembrane region" description="Helical" evidence="8">
    <location>
        <begin position="113"/>
        <end position="135"/>
    </location>
</feature>
<reference evidence="9 10" key="1">
    <citation type="submission" date="2019-08" db="EMBL/GenBank/DDBJ databases">
        <title>Bacillus genomes from the desert of Cuatro Cienegas, Coahuila.</title>
        <authorList>
            <person name="Olmedo-Alvarez G."/>
        </authorList>
    </citation>
    <scope>NUCLEOTIDE SEQUENCE [LARGE SCALE GENOMIC DNA]</scope>
    <source>
        <strain evidence="9 10">CH28_1T</strain>
    </source>
</reference>
<evidence type="ECO:0000256" key="2">
    <source>
        <dbReference type="ARBA" id="ARBA00007998"/>
    </source>
</evidence>
<evidence type="ECO:0000256" key="6">
    <source>
        <dbReference type="ARBA" id="ARBA00022989"/>
    </source>
</evidence>
<feature type="transmembrane region" description="Helical" evidence="8">
    <location>
        <begin position="269"/>
        <end position="291"/>
    </location>
</feature>
<evidence type="ECO:0000256" key="8">
    <source>
        <dbReference type="SAM" id="Phobius"/>
    </source>
</evidence>
<gene>
    <name evidence="9" type="ORF">FZC76_16805</name>
</gene>
<evidence type="ECO:0000313" key="9">
    <source>
        <dbReference type="EMBL" id="TYS67180.1"/>
    </source>
</evidence>
<dbReference type="EMBL" id="VTEV01000006">
    <property type="protein sequence ID" value="TYS67180.1"/>
    <property type="molecule type" value="Genomic_DNA"/>
</dbReference>
<dbReference type="InterPro" id="IPR004761">
    <property type="entry name" value="Spore_GerAB"/>
</dbReference>
<dbReference type="NCBIfam" id="TIGR00912">
    <property type="entry name" value="2A0309"/>
    <property type="match status" value="1"/>
</dbReference>
<feature type="transmembrane region" description="Helical" evidence="8">
    <location>
        <begin position="142"/>
        <end position="164"/>
    </location>
</feature>
<feature type="transmembrane region" description="Helical" evidence="8">
    <location>
        <begin position="37"/>
        <end position="61"/>
    </location>
</feature>
<keyword evidence="4" id="KW-0309">Germination</keyword>
<comment type="similarity">
    <text evidence="2">Belongs to the amino acid-polyamine-organocation (APC) superfamily. Spore germination protein (SGP) (TC 2.A.3.9) family.</text>
</comment>
<keyword evidence="6 8" id="KW-1133">Transmembrane helix</keyword>
<feature type="transmembrane region" description="Helical" evidence="8">
    <location>
        <begin position="333"/>
        <end position="355"/>
    </location>
</feature>
<evidence type="ECO:0000256" key="1">
    <source>
        <dbReference type="ARBA" id="ARBA00004141"/>
    </source>
</evidence>
<evidence type="ECO:0000256" key="5">
    <source>
        <dbReference type="ARBA" id="ARBA00022692"/>
    </source>
</evidence>
<proteinExistence type="inferred from homology"/>
<dbReference type="PANTHER" id="PTHR34975:SF2">
    <property type="entry name" value="SPORE GERMINATION PROTEIN A2"/>
    <property type="match status" value="1"/>
</dbReference>